<comment type="cofactor">
    <cofactor evidence="1 3">
        <name>a divalent metal cation</name>
        <dbReference type="ChEBI" id="CHEBI:60240"/>
    </cofactor>
</comment>
<evidence type="ECO:0000256" key="1">
    <source>
        <dbReference type="ARBA" id="ARBA00001968"/>
    </source>
</evidence>
<comment type="catalytic activity">
    <reaction evidence="3">
        <text>dTTP + H2O = dTMP + diphosphate + H(+)</text>
        <dbReference type="Rhea" id="RHEA:28534"/>
        <dbReference type="ChEBI" id="CHEBI:15377"/>
        <dbReference type="ChEBI" id="CHEBI:15378"/>
        <dbReference type="ChEBI" id="CHEBI:33019"/>
        <dbReference type="ChEBI" id="CHEBI:37568"/>
        <dbReference type="ChEBI" id="CHEBI:63528"/>
        <dbReference type="EC" id="3.6.1.9"/>
    </reaction>
</comment>
<keyword evidence="3" id="KW-0963">Cytoplasm</keyword>
<evidence type="ECO:0000256" key="3">
    <source>
        <dbReference type="HAMAP-Rule" id="MF_00528"/>
    </source>
</evidence>
<dbReference type="GO" id="GO:0005737">
    <property type="term" value="C:cytoplasm"/>
    <property type="evidence" value="ECO:0007669"/>
    <property type="project" value="UniProtKB-SubCell"/>
</dbReference>
<dbReference type="GO" id="GO:0047429">
    <property type="term" value="F:nucleoside triphosphate diphosphatase activity"/>
    <property type="evidence" value="ECO:0007669"/>
    <property type="project" value="UniProtKB-EC"/>
</dbReference>
<evidence type="ECO:0000313" key="5">
    <source>
        <dbReference type="Proteomes" id="UP000482209"/>
    </source>
</evidence>
<dbReference type="NCBIfam" id="TIGR00172">
    <property type="entry name" value="maf"/>
    <property type="match status" value="1"/>
</dbReference>
<dbReference type="InterPro" id="IPR003697">
    <property type="entry name" value="Maf-like"/>
</dbReference>
<name>A0A6L5XWS6_9FIRM</name>
<dbReference type="RefSeq" id="WP_154515918.1">
    <property type="nucleotide sequence ID" value="NZ_VUMT01000001.1"/>
</dbReference>
<comment type="similarity">
    <text evidence="3">Belongs to the Maf family. YhdE subfamily.</text>
</comment>
<accession>A0A6L5XWS6</accession>
<dbReference type="GO" id="GO:0009117">
    <property type="term" value="P:nucleotide metabolic process"/>
    <property type="evidence" value="ECO:0007669"/>
    <property type="project" value="UniProtKB-KW"/>
</dbReference>
<comment type="caution">
    <text evidence="3">Lacks conserved residue(s) required for the propagation of feature annotation.</text>
</comment>
<reference evidence="4 5" key="1">
    <citation type="submission" date="2019-08" db="EMBL/GenBank/DDBJ databases">
        <title>In-depth cultivation of the pig gut microbiome towards novel bacterial diversity and tailored functional studies.</title>
        <authorList>
            <person name="Wylensek D."/>
            <person name="Hitch T.C.A."/>
            <person name="Clavel T."/>
        </authorList>
    </citation>
    <scope>NUCLEOTIDE SEQUENCE [LARGE SCALE GENOMIC DNA]</scope>
    <source>
        <strain evidence="4 5">WCA-693-APC-MOT-I</strain>
    </source>
</reference>
<feature type="site" description="Important for substrate specificity" evidence="3">
    <location>
        <position position="157"/>
    </location>
</feature>
<keyword evidence="5" id="KW-1185">Reference proteome</keyword>
<feature type="site" description="Important for substrate specificity" evidence="3">
    <location>
        <position position="11"/>
    </location>
</feature>
<protein>
    <recommendedName>
        <fullName evidence="3">dTTP/UTP pyrophosphatase</fullName>
        <shortName evidence="3">dTTPase/UTPase</shortName>
        <ecNumber evidence="3">3.6.1.9</ecNumber>
    </recommendedName>
    <alternativeName>
        <fullName evidence="3">Nucleoside triphosphate pyrophosphatase</fullName>
    </alternativeName>
    <alternativeName>
        <fullName evidence="3">Nucleotide pyrophosphatase</fullName>
        <shortName evidence="3">Nucleotide PPase</shortName>
    </alternativeName>
</protein>
<keyword evidence="3" id="KW-0546">Nucleotide metabolism</keyword>
<dbReference type="PIRSF" id="PIRSF006305">
    <property type="entry name" value="Maf"/>
    <property type="match status" value="1"/>
</dbReference>
<dbReference type="EC" id="3.6.1.9" evidence="3"/>
<dbReference type="CDD" id="cd00555">
    <property type="entry name" value="Maf"/>
    <property type="match status" value="1"/>
</dbReference>
<keyword evidence="2 3" id="KW-0378">Hydrolase</keyword>
<sequence length="198" mass="21907">MRIVLASGSPRRREIMDLIEAEYEVKACKKEEVITSTVPEEVVKELSLMKASAVFEELKEQNDVLVIGADTVVASEGKILGKPKSEEDACRMLEELQGKTHEVYTGVALVIQTKDEIKKINFSVGTKVSVLKMSRTEIEAYVATKEPLDKAGAYAIQGKFSPYIGRLEGDYYNVVGFPIASICQRLKQEGINLIGYGK</sequence>
<evidence type="ECO:0000313" key="4">
    <source>
        <dbReference type="EMBL" id="MSS62473.1"/>
    </source>
</evidence>
<dbReference type="InterPro" id="IPR029001">
    <property type="entry name" value="ITPase-like_fam"/>
</dbReference>
<evidence type="ECO:0000256" key="2">
    <source>
        <dbReference type="ARBA" id="ARBA00022801"/>
    </source>
</evidence>
<dbReference type="SUPFAM" id="SSF52972">
    <property type="entry name" value="ITPase-like"/>
    <property type="match status" value="1"/>
</dbReference>
<dbReference type="Pfam" id="PF02545">
    <property type="entry name" value="Maf"/>
    <property type="match status" value="1"/>
</dbReference>
<dbReference type="Gene3D" id="3.90.950.10">
    <property type="match status" value="1"/>
</dbReference>
<feature type="active site" description="Proton acceptor" evidence="3">
    <location>
        <position position="70"/>
    </location>
</feature>
<comment type="catalytic activity">
    <reaction evidence="3">
        <text>UTP + H2O = UMP + diphosphate + H(+)</text>
        <dbReference type="Rhea" id="RHEA:29395"/>
        <dbReference type="ChEBI" id="CHEBI:15377"/>
        <dbReference type="ChEBI" id="CHEBI:15378"/>
        <dbReference type="ChEBI" id="CHEBI:33019"/>
        <dbReference type="ChEBI" id="CHEBI:46398"/>
        <dbReference type="ChEBI" id="CHEBI:57865"/>
        <dbReference type="EC" id="3.6.1.9"/>
    </reaction>
</comment>
<comment type="function">
    <text evidence="3">Nucleoside triphosphate pyrophosphatase that hydrolyzes dTTP and UTP. May have a dual role in cell division arrest and in preventing the incorporation of modified nucleotides into cellular nucleic acids.</text>
</comment>
<comment type="caution">
    <text evidence="4">The sequence shown here is derived from an EMBL/GenBank/DDBJ whole genome shotgun (WGS) entry which is preliminary data.</text>
</comment>
<proteinExistence type="inferred from homology"/>
<comment type="subcellular location">
    <subcellularLocation>
        <location evidence="3">Cytoplasm</location>
    </subcellularLocation>
</comment>
<dbReference type="HAMAP" id="MF_00528">
    <property type="entry name" value="Maf"/>
    <property type="match status" value="1"/>
</dbReference>
<feature type="site" description="Important for substrate specificity" evidence="3">
    <location>
        <position position="71"/>
    </location>
</feature>
<dbReference type="PANTHER" id="PTHR43213">
    <property type="entry name" value="BIFUNCTIONAL DTTP/UTP PYROPHOSPHATASE/METHYLTRANSFERASE PROTEIN-RELATED"/>
    <property type="match status" value="1"/>
</dbReference>
<organism evidence="4 5">
    <name type="scientific">Velocimicrobium porci</name>
    <dbReference type="NCBI Taxonomy" id="2606634"/>
    <lineage>
        <taxon>Bacteria</taxon>
        <taxon>Bacillati</taxon>
        <taxon>Bacillota</taxon>
        <taxon>Clostridia</taxon>
        <taxon>Lachnospirales</taxon>
        <taxon>Lachnospiraceae</taxon>
        <taxon>Velocimicrobium</taxon>
    </lineage>
</organism>
<dbReference type="AlphaFoldDB" id="A0A6L5XWS6"/>
<dbReference type="EMBL" id="VUMT01000001">
    <property type="protein sequence ID" value="MSS62473.1"/>
    <property type="molecule type" value="Genomic_DNA"/>
</dbReference>
<gene>
    <name evidence="4" type="primary">maf</name>
    <name evidence="4" type="ORF">FYJ58_01010</name>
</gene>
<dbReference type="Proteomes" id="UP000482209">
    <property type="component" value="Unassembled WGS sequence"/>
</dbReference>
<dbReference type="PANTHER" id="PTHR43213:SF5">
    <property type="entry name" value="BIFUNCTIONAL DTTP_UTP PYROPHOSPHATASE_METHYLTRANSFERASE PROTEIN-RELATED"/>
    <property type="match status" value="1"/>
</dbReference>